<keyword evidence="1" id="KW-0812">Transmembrane</keyword>
<keyword evidence="1" id="KW-0472">Membrane</keyword>
<sequence length="61" mass="6906">MRYLTSHKLSHSHNKNALEIFLFNFSIRNVRRLSHVPGLLSILTCMALIFNVLVPVSSGVI</sequence>
<evidence type="ECO:0000256" key="1">
    <source>
        <dbReference type="SAM" id="Phobius"/>
    </source>
</evidence>
<organism evidence="2">
    <name type="scientific">Castor canadensis</name>
    <name type="common">American beaver</name>
    <dbReference type="NCBI Taxonomy" id="51338"/>
    <lineage>
        <taxon>Eukaryota</taxon>
        <taxon>Metazoa</taxon>
        <taxon>Chordata</taxon>
        <taxon>Craniata</taxon>
        <taxon>Vertebrata</taxon>
        <taxon>Euteleostomi</taxon>
        <taxon>Mammalia</taxon>
        <taxon>Eutheria</taxon>
        <taxon>Euarchontoglires</taxon>
        <taxon>Glires</taxon>
        <taxon>Rodentia</taxon>
        <taxon>Castorimorpha</taxon>
        <taxon>Castoridae</taxon>
        <taxon>Castor</taxon>
    </lineage>
</organism>
<keyword evidence="1" id="KW-1133">Transmembrane helix</keyword>
<dbReference type="Ensembl" id="ENSCCNT00000028541.1">
    <property type="protein sequence ID" value="ENSCCNP00000022265.1"/>
    <property type="gene ID" value="ENSCCNG00000021926.1"/>
</dbReference>
<name>A0A8C0X6F5_CASCN</name>
<accession>A0A8C0X6F5</accession>
<proteinExistence type="predicted"/>
<feature type="transmembrane region" description="Helical" evidence="1">
    <location>
        <begin position="36"/>
        <end position="56"/>
    </location>
</feature>
<dbReference type="AlphaFoldDB" id="A0A8C0X6F5"/>
<evidence type="ECO:0000313" key="2">
    <source>
        <dbReference type="Ensembl" id="ENSCCNP00000022265.1"/>
    </source>
</evidence>
<reference evidence="2" key="1">
    <citation type="submission" date="2023-09" db="UniProtKB">
        <authorList>
            <consortium name="Ensembl"/>
        </authorList>
    </citation>
    <scope>IDENTIFICATION</scope>
</reference>
<protein>
    <submittedName>
        <fullName evidence="2">Uncharacterized protein</fullName>
    </submittedName>
</protein>